<dbReference type="InParanoid" id="W4JPT2"/>
<gene>
    <name evidence="1" type="ORF">HETIRDRAFT_423239</name>
</gene>
<sequence length="60" mass="6968">MPSDNRVICICGRRANAALIHLLVAKICRKTHRLGLVGEKMDRHSPCITRTRDTVWNRWQ</sequence>
<dbReference type="RefSeq" id="XP_009552979.1">
    <property type="nucleotide sequence ID" value="XM_009554684.1"/>
</dbReference>
<reference evidence="1 2" key="1">
    <citation type="journal article" date="2012" name="New Phytol.">
        <title>Insight into trade-off between wood decay and parasitism from the genome of a fungal forest pathogen.</title>
        <authorList>
            <person name="Olson A."/>
            <person name="Aerts A."/>
            <person name="Asiegbu F."/>
            <person name="Belbahri L."/>
            <person name="Bouzid O."/>
            <person name="Broberg A."/>
            <person name="Canback B."/>
            <person name="Coutinho P.M."/>
            <person name="Cullen D."/>
            <person name="Dalman K."/>
            <person name="Deflorio G."/>
            <person name="van Diepen L.T."/>
            <person name="Dunand C."/>
            <person name="Duplessis S."/>
            <person name="Durling M."/>
            <person name="Gonthier P."/>
            <person name="Grimwood J."/>
            <person name="Fossdal C.G."/>
            <person name="Hansson D."/>
            <person name="Henrissat B."/>
            <person name="Hietala A."/>
            <person name="Himmelstrand K."/>
            <person name="Hoffmeister D."/>
            <person name="Hogberg N."/>
            <person name="James T.Y."/>
            <person name="Karlsson M."/>
            <person name="Kohler A."/>
            <person name="Kues U."/>
            <person name="Lee Y.H."/>
            <person name="Lin Y.C."/>
            <person name="Lind M."/>
            <person name="Lindquist E."/>
            <person name="Lombard V."/>
            <person name="Lucas S."/>
            <person name="Lunden K."/>
            <person name="Morin E."/>
            <person name="Murat C."/>
            <person name="Park J."/>
            <person name="Raffaello T."/>
            <person name="Rouze P."/>
            <person name="Salamov A."/>
            <person name="Schmutz J."/>
            <person name="Solheim H."/>
            <person name="Stahlberg J."/>
            <person name="Velez H."/>
            <person name="de Vries R.P."/>
            <person name="Wiebenga A."/>
            <person name="Woodward S."/>
            <person name="Yakovlev I."/>
            <person name="Garbelotto M."/>
            <person name="Martin F."/>
            <person name="Grigoriev I.V."/>
            <person name="Stenlid J."/>
        </authorList>
    </citation>
    <scope>NUCLEOTIDE SEQUENCE [LARGE SCALE GENOMIC DNA]</scope>
    <source>
        <strain evidence="1 2">TC 32-1</strain>
    </source>
</reference>
<dbReference type="AlphaFoldDB" id="W4JPT2"/>
<dbReference type="HOGENOM" id="CLU_2942044_0_0_1"/>
<accession>W4JPT2</accession>
<dbReference type="EMBL" id="KI925466">
    <property type="protein sequence ID" value="ETW75582.1"/>
    <property type="molecule type" value="Genomic_DNA"/>
</dbReference>
<proteinExistence type="predicted"/>
<organism evidence="1 2">
    <name type="scientific">Heterobasidion irregulare (strain TC 32-1)</name>
    <dbReference type="NCBI Taxonomy" id="747525"/>
    <lineage>
        <taxon>Eukaryota</taxon>
        <taxon>Fungi</taxon>
        <taxon>Dikarya</taxon>
        <taxon>Basidiomycota</taxon>
        <taxon>Agaricomycotina</taxon>
        <taxon>Agaricomycetes</taxon>
        <taxon>Russulales</taxon>
        <taxon>Bondarzewiaceae</taxon>
        <taxon>Heterobasidion</taxon>
        <taxon>Heterobasidion annosum species complex</taxon>
    </lineage>
</organism>
<evidence type="ECO:0000313" key="1">
    <source>
        <dbReference type="EMBL" id="ETW75582.1"/>
    </source>
</evidence>
<evidence type="ECO:0000313" key="2">
    <source>
        <dbReference type="Proteomes" id="UP000030671"/>
    </source>
</evidence>
<protein>
    <submittedName>
        <fullName evidence="1">Uncharacterized protein</fullName>
    </submittedName>
</protein>
<dbReference type="KEGG" id="hir:HETIRDRAFT_423239"/>
<dbReference type="GeneID" id="20673886"/>
<keyword evidence="2" id="KW-1185">Reference proteome</keyword>
<name>W4JPT2_HETIT</name>
<dbReference type="Proteomes" id="UP000030671">
    <property type="component" value="Unassembled WGS sequence"/>
</dbReference>